<proteinExistence type="inferred from homology"/>
<dbReference type="AlphaFoldDB" id="A0A1C4VWS1"/>
<evidence type="ECO:0000256" key="3">
    <source>
        <dbReference type="SAM" id="SignalP"/>
    </source>
</evidence>
<feature type="domain" description="Fe/B12 periplasmic-binding" evidence="4">
    <location>
        <begin position="57"/>
        <end position="312"/>
    </location>
</feature>
<dbReference type="PROSITE" id="PS50983">
    <property type="entry name" value="FE_B12_PBP"/>
    <property type="match status" value="1"/>
</dbReference>
<dbReference type="EMBL" id="LT607413">
    <property type="protein sequence ID" value="SCE88408.1"/>
    <property type="molecule type" value="Genomic_DNA"/>
</dbReference>
<feature type="signal peptide" evidence="3">
    <location>
        <begin position="1"/>
        <end position="24"/>
    </location>
</feature>
<feature type="chain" id="PRO_5008706326" evidence="3">
    <location>
        <begin position="25"/>
        <end position="312"/>
    </location>
</feature>
<sequence length="312" mass="32895">MTRRTPRLLTVALAVTALALGACADPDDDEPTPGASGAAGQFPVTVGGLTLEKRPEKIVSLSAAATEMLFAIGAGPQVTAVDEQSNHPPEAPKTDLSGFQPNAEAISAKTPDLVVLSDDRNKIVDQLTALKIPVHLVPAAQTLDDTYRQIGELGQLTGQADEATDLTRRMKDDIAKLVADLPKRAEKLTYYHELGPELYTATSKTYIGSLYALVGLENIADASDADGKSGGYPQLSQEVIVKADPDFIFLADTKCCQQSAQTVGARGGWGGITAVKNNQVVPLDDDIASRWGPRVVDLLRAIVDAVAKAPVA</sequence>
<reference evidence="6" key="1">
    <citation type="submission" date="2016-06" db="EMBL/GenBank/DDBJ databases">
        <authorList>
            <person name="Varghese N."/>
            <person name="Submissions Spin"/>
        </authorList>
    </citation>
    <scope>NUCLEOTIDE SEQUENCE [LARGE SCALE GENOMIC DNA]</scope>
    <source>
        <strain evidence="6">DSM 43816</strain>
    </source>
</reference>
<protein>
    <submittedName>
        <fullName evidence="5">Iron complex transport system substrate-binding protein</fullName>
    </submittedName>
</protein>
<dbReference type="CDD" id="cd01143">
    <property type="entry name" value="YvrC"/>
    <property type="match status" value="1"/>
</dbReference>
<feature type="region of interest" description="Disordered" evidence="2">
    <location>
        <begin position="79"/>
        <end position="98"/>
    </location>
</feature>
<organism evidence="5 6">
    <name type="scientific">Micromonospora echinospora</name>
    <name type="common">Micromonospora purpurea</name>
    <dbReference type="NCBI Taxonomy" id="1877"/>
    <lineage>
        <taxon>Bacteria</taxon>
        <taxon>Bacillati</taxon>
        <taxon>Actinomycetota</taxon>
        <taxon>Actinomycetes</taxon>
        <taxon>Micromonosporales</taxon>
        <taxon>Micromonosporaceae</taxon>
        <taxon>Micromonospora</taxon>
    </lineage>
</organism>
<dbReference type="InParanoid" id="A0A1C4VWS1"/>
<dbReference type="Proteomes" id="UP000198253">
    <property type="component" value="Chromosome I"/>
</dbReference>
<keyword evidence="3" id="KW-0732">Signal</keyword>
<evidence type="ECO:0000256" key="1">
    <source>
        <dbReference type="ARBA" id="ARBA00008814"/>
    </source>
</evidence>
<evidence type="ECO:0000259" key="4">
    <source>
        <dbReference type="PROSITE" id="PS50983"/>
    </source>
</evidence>
<comment type="similarity">
    <text evidence="1">Belongs to the bacterial solute-binding protein 8 family.</text>
</comment>
<dbReference type="Pfam" id="PF01497">
    <property type="entry name" value="Peripla_BP_2"/>
    <property type="match status" value="1"/>
</dbReference>
<dbReference type="RefSeq" id="WP_088981105.1">
    <property type="nucleotide sequence ID" value="NZ_LT607413.1"/>
</dbReference>
<dbReference type="InterPro" id="IPR002491">
    <property type="entry name" value="ABC_transptr_periplasmic_BD"/>
</dbReference>
<keyword evidence="6" id="KW-1185">Reference proteome</keyword>
<evidence type="ECO:0000313" key="6">
    <source>
        <dbReference type="Proteomes" id="UP000198253"/>
    </source>
</evidence>
<dbReference type="OrthoDB" id="6495095at2"/>
<dbReference type="PANTHER" id="PTHR30535:SF34">
    <property type="entry name" value="MOLYBDATE-BINDING PROTEIN MOLA"/>
    <property type="match status" value="1"/>
</dbReference>
<dbReference type="Gene3D" id="3.40.50.1980">
    <property type="entry name" value="Nitrogenase molybdenum iron protein domain"/>
    <property type="match status" value="2"/>
</dbReference>
<evidence type="ECO:0000256" key="2">
    <source>
        <dbReference type="SAM" id="MobiDB-lite"/>
    </source>
</evidence>
<gene>
    <name evidence="5" type="ORF">GA0070618_1646</name>
</gene>
<dbReference type="GO" id="GO:0071281">
    <property type="term" value="P:cellular response to iron ion"/>
    <property type="evidence" value="ECO:0007669"/>
    <property type="project" value="TreeGrafter"/>
</dbReference>
<dbReference type="InterPro" id="IPR050902">
    <property type="entry name" value="ABC_Transporter_SBP"/>
</dbReference>
<evidence type="ECO:0000313" key="5">
    <source>
        <dbReference type="EMBL" id="SCE88408.1"/>
    </source>
</evidence>
<name>A0A1C4VWS1_MICEC</name>
<dbReference type="SUPFAM" id="SSF53807">
    <property type="entry name" value="Helical backbone' metal receptor"/>
    <property type="match status" value="1"/>
</dbReference>
<dbReference type="PANTHER" id="PTHR30535">
    <property type="entry name" value="VITAMIN B12-BINDING PROTEIN"/>
    <property type="match status" value="1"/>
</dbReference>
<dbReference type="PROSITE" id="PS51257">
    <property type="entry name" value="PROKAR_LIPOPROTEIN"/>
    <property type="match status" value="1"/>
</dbReference>
<accession>A0A1C4VWS1</accession>